<feature type="domain" description="Smr" evidence="2">
    <location>
        <begin position="99"/>
        <end position="179"/>
    </location>
</feature>
<evidence type="ECO:0000259" key="2">
    <source>
        <dbReference type="PROSITE" id="PS50828"/>
    </source>
</evidence>
<evidence type="ECO:0000313" key="3">
    <source>
        <dbReference type="EMBL" id="MFC3908152.1"/>
    </source>
</evidence>
<dbReference type="PROSITE" id="PS50828">
    <property type="entry name" value="SMR"/>
    <property type="match status" value="1"/>
</dbReference>
<dbReference type="PANTHER" id="PTHR35562">
    <property type="entry name" value="DNA ENDONUCLEASE SMRA-RELATED"/>
    <property type="match status" value="1"/>
</dbReference>
<evidence type="ECO:0000256" key="1">
    <source>
        <dbReference type="SAM" id="MobiDB-lite"/>
    </source>
</evidence>
<accession>A0ABV8CDY8</accession>
<dbReference type="InterPro" id="IPR002625">
    <property type="entry name" value="Smr_dom"/>
</dbReference>
<reference evidence="4" key="1">
    <citation type="journal article" date="2019" name="Int. J. Syst. Evol. Microbiol.">
        <title>The Global Catalogue of Microorganisms (GCM) 10K type strain sequencing project: providing services to taxonomists for standard genome sequencing and annotation.</title>
        <authorList>
            <consortium name="The Broad Institute Genomics Platform"/>
            <consortium name="The Broad Institute Genome Sequencing Center for Infectious Disease"/>
            <person name="Wu L."/>
            <person name="Ma J."/>
        </authorList>
    </citation>
    <scope>NUCLEOTIDE SEQUENCE [LARGE SCALE GENOMIC DNA]</scope>
    <source>
        <strain evidence="4">CCUG 59858</strain>
    </source>
</reference>
<dbReference type="Proteomes" id="UP001595758">
    <property type="component" value="Unassembled WGS sequence"/>
</dbReference>
<proteinExistence type="predicted"/>
<gene>
    <name evidence="3" type="ORF">ACFORL_03570</name>
</gene>
<protein>
    <submittedName>
        <fullName evidence="3">Smr/MutS family protein</fullName>
    </submittedName>
</protein>
<name>A0ABV8CDY8_9GAMM</name>
<dbReference type="SMART" id="SM00463">
    <property type="entry name" value="SMR"/>
    <property type="match status" value="1"/>
</dbReference>
<dbReference type="Gene3D" id="3.30.1370.110">
    <property type="match status" value="1"/>
</dbReference>
<dbReference type="PANTHER" id="PTHR35562:SF2">
    <property type="entry name" value="DNA ENDONUCLEASE SMRA-RELATED"/>
    <property type="match status" value="1"/>
</dbReference>
<dbReference type="RefSeq" id="WP_382341183.1">
    <property type="nucleotide sequence ID" value="NZ_JBHSAB010000003.1"/>
</dbReference>
<organism evidence="3 4">
    <name type="scientific">Legionella dresdenensis</name>
    <dbReference type="NCBI Taxonomy" id="450200"/>
    <lineage>
        <taxon>Bacteria</taxon>
        <taxon>Pseudomonadati</taxon>
        <taxon>Pseudomonadota</taxon>
        <taxon>Gammaproteobacteria</taxon>
        <taxon>Legionellales</taxon>
        <taxon>Legionellaceae</taxon>
        <taxon>Legionella</taxon>
    </lineage>
</organism>
<evidence type="ECO:0000313" key="4">
    <source>
        <dbReference type="Proteomes" id="UP001595758"/>
    </source>
</evidence>
<comment type="caution">
    <text evidence="3">The sequence shown here is derived from an EMBL/GenBank/DDBJ whole genome shotgun (WGS) entry which is preliminary data.</text>
</comment>
<dbReference type="InterPro" id="IPR036063">
    <property type="entry name" value="Smr_dom_sf"/>
</dbReference>
<dbReference type="EMBL" id="JBHSAB010000003">
    <property type="protein sequence ID" value="MFC3908152.1"/>
    <property type="molecule type" value="Genomic_DNA"/>
</dbReference>
<dbReference type="Pfam" id="PF01713">
    <property type="entry name" value="Smr"/>
    <property type="match status" value="1"/>
</dbReference>
<keyword evidence="4" id="KW-1185">Reference proteome</keyword>
<dbReference type="SUPFAM" id="SSF160443">
    <property type="entry name" value="SMR domain-like"/>
    <property type="match status" value="1"/>
</dbReference>
<sequence length="184" mass="20895">MSKKSLSDEDKALFRQAVASAKPLKKSKQIATERPKPAATRRKREDFTEIEPKESGLYLSNYYHDTVDAHTILSFAQHSIPSRRMRELRQGLIKWQGRLDLHGLRPDDAQRTLVKFIHNAVAEDKRCLLVIHGKGGAEGETPILKNLVNHWLKQIPQVLAFHSATPRDGGSGALYLLLKRNRDK</sequence>
<feature type="region of interest" description="Disordered" evidence="1">
    <location>
        <begin position="18"/>
        <end position="46"/>
    </location>
</feature>